<proteinExistence type="predicted"/>
<gene>
    <name evidence="3" type="ORF">JR316_004890</name>
</gene>
<feature type="region of interest" description="Disordered" evidence="1">
    <location>
        <begin position="14"/>
        <end position="61"/>
    </location>
</feature>
<dbReference type="Gene3D" id="2.60.40.640">
    <property type="match status" value="1"/>
</dbReference>
<dbReference type="InterPro" id="IPR014752">
    <property type="entry name" value="Arrestin-like_C"/>
</dbReference>
<protein>
    <recommendedName>
        <fullName evidence="2">Arrestin-like N-terminal domain-containing protein</fullName>
    </recommendedName>
</protein>
<name>A0A8H7XZ85_PSICU</name>
<evidence type="ECO:0000259" key="2">
    <source>
        <dbReference type="Pfam" id="PF00339"/>
    </source>
</evidence>
<feature type="region of interest" description="Disordered" evidence="1">
    <location>
        <begin position="153"/>
        <end position="187"/>
    </location>
</feature>
<comment type="caution">
    <text evidence="3">The sequence shown here is derived from an EMBL/GenBank/DDBJ whole genome shotgun (WGS) entry which is preliminary data.</text>
</comment>
<dbReference type="Pfam" id="PF00339">
    <property type="entry name" value="Arrestin_N"/>
    <property type="match status" value="1"/>
</dbReference>
<dbReference type="InterPro" id="IPR011021">
    <property type="entry name" value="Arrestin-like_N"/>
</dbReference>
<feature type="compositionally biased region" description="Polar residues" evidence="1">
    <location>
        <begin position="25"/>
        <end position="56"/>
    </location>
</feature>
<feature type="domain" description="Arrestin-like N-terminal" evidence="2">
    <location>
        <begin position="93"/>
        <end position="240"/>
    </location>
</feature>
<feature type="compositionally biased region" description="Polar residues" evidence="1">
    <location>
        <begin position="156"/>
        <end position="186"/>
    </location>
</feature>
<evidence type="ECO:0000313" key="3">
    <source>
        <dbReference type="EMBL" id="KAG5170501.1"/>
    </source>
</evidence>
<organism evidence="3">
    <name type="scientific">Psilocybe cubensis</name>
    <name type="common">Psychedelic mushroom</name>
    <name type="synonym">Stropharia cubensis</name>
    <dbReference type="NCBI Taxonomy" id="181762"/>
    <lineage>
        <taxon>Eukaryota</taxon>
        <taxon>Fungi</taxon>
        <taxon>Dikarya</taxon>
        <taxon>Basidiomycota</taxon>
        <taxon>Agaricomycotina</taxon>
        <taxon>Agaricomycetes</taxon>
        <taxon>Agaricomycetidae</taxon>
        <taxon>Agaricales</taxon>
        <taxon>Agaricineae</taxon>
        <taxon>Strophariaceae</taxon>
        <taxon>Psilocybe</taxon>
    </lineage>
</organism>
<dbReference type="EMBL" id="JAFIQS010000004">
    <property type="protein sequence ID" value="KAG5170501.1"/>
    <property type="molecule type" value="Genomic_DNA"/>
</dbReference>
<accession>A0A8H7XZ85</accession>
<evidence type="ECO:0000256" key="1">
    <source>
        <dbReference type="SAM" id="MobiDB-lite"/>
    </source>
</evidence>
<dbReference type="AlphaFoldDB" id="A0A8H7XZ85"/>
<sequence>MSAVHSNVDLGSLPPSYTLPIAPGESTTSDDAFPSLQPSNLPAYTPPSRRTNSAPTAQGELRQSMPKEFYYDLKRRGKVFASLTLIAEGTYSKHMPTFLEGQPITGRVKLSFDKPDALQSVIVSIRGQVIMGANRGEQMTFIEISHTLWSPATGGEQMSINSNHSNAPATQEQAPAASSLNSSQPSKVKGKLQGDYMWPFSIELPNQVVWGGKTFSLPQTFYERHARASITYEVSLQLSRGKLRADHRIPAACGYIPQSRPPPFPLMRALAYQEGLPLFGPTIDPDGWFSCEPVVIRGKVFNIDSKSGSTSSQLFLAKPLSYTRGSVIPLCLRLESMDEQVLDLLSSPKAIVARLERRIRYFSNAENNLESWAGKDGVDISQPAVWWPSAEESHRSGQLRFVNGELHLRADFKPTSAVAQFRIQYSVVLFPFESPGVVLMERKPLIQHPVEIVTAYALGPKPRITAPSGYLSEAPVLTPTNTISTADIGLL</sequence>
<reference evidence="3" key="1">
    <citation type="submission" date="2021-02" db="EMBL/GenBank/DDBJ databases">
        <title>Psilocybe cubensis genome.</title>
        <authorList>
            <person name="Mckernan K.J."/>
            <person name="Crawford S."/>
            <person name="Trippe A."/>
            <person name="Kane L.T."/>
            <person name="Mclaughlin S."/>
        </authorList>
    </citation>
    <scope>NUCLEOTIDE SEQUENCE [LARGE SCALE GENOMIC DNA]</scope>
    <source>
        <strain evidence="3">MGC-MH-2018</strain>
    </source>
</reference>